<feature type="transmembrane region" description="Helical" evidence="1">
    <location>
        <begin position="72"/>
        <end position="103"/>
    </location>
</feature>
<organism evidence="2 3">
    <name type="scientific">Pinctada imbricata</name>
    <name type="common">Atlantic pearl-oyster</name>
    <name type="synonym">Pinctada martensii</name>
    <dbReference type="NCBI Taxonomy" id="66713"/>
    <lineage>
        <taxon>Eukaryota</taxon>
        <taxon>Metazoa</taxon>
        <taxon>Spiralia</taxon>
        <taxon>Lophotrochozoa</taxon>
        <taxon>Mollusca</taxon>
        <taxon>Bivalvia</taxon>
        <taxon>Autobranchia</taxon>
        <taxon>Pteriomorphia</taxon>
        <taxon>Pterioida</taxon>
        <taxon>Pterioidea</taxon>
        <taxon>Pteriidae</taxon>
        <taxon>Pinctada</taxon>
    </lineage>
</organism>
<sequence length="222" mass="24195">MRVKIVKDLAFLLVSIVCAIFQTVGVTTVHWWVVQNILVNGSSTETSFGIWQTNECIDHHCTTENRQLSGELAWLLGVAVIESVSAALCILSVGVATGFVIRTIQERDTITMKKLYIVLLGGAGAVIILGVLLFVKKKAGLTPLQSLQTKDGNPAWSLALSSAAGGISILAAVAMAMYTFCNSDEDDEEDEKMTEYWQNKLKELDNITTVTVTDKQKVSEKL</sequence>
<evidence type="ECO:0000313" key="3">
    <source>
        <dbReference type="Proteomes" id="UP001186944"/>
    </source>
</evidence>
<accession>A0AA88YC47</accession>
<dbReference type="Gene3D" id="1.20.140.150">
    <property type="match status" value="1"/>
</dbReference>
<keyword evidence="1" id="KW-0812">Transmembrane</keyword>
<dbReference type="AlphaFoldDB" id="A0AA88YC47"/>
<dbReference type="Proteomes" id="UP001186944">
    <property type="component" value="Unassembled WGS sequence"/>
</dbReference>
<keyword evidence="1" id="KW-1133">Transmembrane helix</keyword>
<protein>
    <submittedName>
        <fullName evidence="2">Uncharacterized protein</fullName>
    </submittedName>
</protein>
<feature type="transmembrane region" description="Helical" evidence="1">
    <location>
        <begin position="115"/>
        <end position="135"/>
    </location>
</feature>
<keyword evidence="3" id="KW-1185">Reference proteome</keyword>
<comment type="caution">
    <text evidence="2">The sequence shown here is derived from an EMBL/GenBank/DDBJ whole genome shotgun (WGS) entry which is preliminary data.</text>
</comment>
<evidence type="ECO:0000313" key="2">
    <source>
        <dbReference type="EMBL" id="KAK3102265.1"/>
    </source>
</evidence>
<proteinExistence type="predicted"/>
<dbReference type="EMBL" id="VSWD01000005">
    <property type="protein sequence ID" value="KAK3102265.1"/>
    <property type="molecule type" value="Genomic_DNA"/>
</dbReference>
<keyword evidence="1" id="KW-0472">Membrane</keyword>
<evidence type="ECO:0000256" key="1">
    <source>
        <dbReference type="SAM" id="Phobius"/>
    </source>
</evidence>
<name>A0AA88YC47_PINIB</name>
<feature type="transmembrane region" description="Helical" evidence="1">
    <location>
        <begin position="9"/>
        <end position="33"/>
    </location>
</feature>
<gene>
    <name evidence="2" type="ORF">FSP39_010042</name>
</gene>
<feature type="transmembrane region" description="Helical" evidence="1">
    <location>
        <begin position="155"/>
        <end position="178"/>
    </location>
</feature>
<reference evidence="2" key="1">
    <citation type="submission" date="2019-08" db="EMBL/GenBank/DDBJ databases">
        <title>The improved chromosome-level genome for the pearl oyster Pinctada fucata martensii using PacBio sequencing and Hi-C.</title>
        <authorList>
            <person name="Zheng Z."/>
        </authorList>
    </citation>
    <scope>NUCLEOTIDE SEQUENCE</scope>
    <source>
        <strain evidence="2">ZZ-2019</strain>
        <tissue evidence="2">Adductor muscle</tissue>
    </source>
</reference>